<name>A0A9W6BX91_9CHLO</name>
<proteinExistence type="predicted"/>
<evidence type="ECO:0000313" key="4">
    <source>
        <dbReference type="Proteomes" id="UP001165080"/>
    </source>
</evidence>
<gene>
    <name evidence="3" type="primary">PLESTB002411</name>
    <name evidence="3" type="ORF">PLESTB_001553500</name>
</gene>
<keyword evidence="4" id="KW-1185">Reference proteome</keyword>
<feature type="transmembrane region" description="Helical" evidence="2">
    <location>
        <begin position="519"/>
        <end position="540"/>
    </location>
</feature>
<keyword evidence="2" id="KW-0812">Transmembrane</keyword>
<feature type="compositionally biased region" description="Gly residues" evidence="1">
    <location>
        <begin position="320"/>
        <end position="329"/>
    </location>
</feature>
<evidence type="ECO:0000313" key="3">
    <source>
        <dbReference type="EMBL" id="GLC59914.1"/>
    </source>
</evidence>
<feature type="transmembrane region" description="Helical" evidence="2">
    <location>
        <begin position="68"/>
        <end position="89"/>
    </location>
</feature>
<comment type="caution">
    <text evidence="3">The sequence shown here is derived from an EMBL/GenBank/DDBJ whole genome shotgun (WGS) entry which is preliminary data.</text>
</comment>
<dbReference type="EMBL" id="BRXU01000031">
    <property type="protein sequence ID" value="GLC59914.1"/>
    <property type="molecule type" value="Genomic_DNA"/>
</dbReference>
<feature type="compositionally biased region" description="Polar residues" evidence="1">
    <location>
        <begin position="984"/>
        <end position="996"/>
    </location>
</feature>
<dbReference type="PANTHER" id="PTHR11319:SF35">
    <property type="entry name" value="OUTER MEMBRANE PROTEIN PMPC-RELATED"/>
    <property type="match status" value="1"/>
</dbReference>
<accession>A0A9W6BX91</accession>
<feature type="transmembrane region" description="Helical" evidence="2">
    <location>
        <begin position="578"/>
        <end position="596"/>
    </location>
</feature>
<feature type="transmembrane region" description="Helical" evidence="2">
    <location>
        <begin position="546"/>
        <end position="566"/>
    </location>
</feature>
<reference evidence="3 4" key="1">
    <citation type="journal article" date="2023" name="Commun. Biol.">
        <title>Reorganization of the ancestral sex-determining regions during the evolution of trioecy in Pleodorina starrii.</title>
        <authorList>
            <person name="Takahashi K."/>
            <person name="Suzuki S."/>
            <person name="Kawai-Toyooka H."/>
            <person name="Yamamoto K."/>
            <person name="Hamaji T."/>
            <person name="Ootsuki R."/>
            <person name="Yamaguchi H."/>
            <person name="Kawachi M."/>
            <person name="Higashiyama T."/>
            <person name="Nozaki H."/>
        </authorList>
    </citation>
    <scope>NUCLEOTIDE SEQUENCE [LARGE SCALE GENOMIC DNA]</scope>
    <source>
        <strain evidence="3 4">NIES-4479</strain>
    </source>
</reference>
<sequence length="1021" mass="108029">MTGRSLGPVRQLLSSETICTICPYNAECMHPDPSACPPDTECDPTGYLVPKDGYWHANFFSEEVLNNLYYVLVTLLMLLVLAFTVYSSLKEQRQARKIGNASEVMTTQGGNDHFHAIMAAAAAEDAAEEAAQAAIALGWRPHTLAQQDFGAYGIPDRVLSAARNTLGDSPATPQRLFELDVTAWTQSVTGRPVNAAARCVTSCESPYQPTLPPSRMGGSAIGIGGGSPFSVAGVCPGGSPFAFAGGSYYPGPRAGPVAEGTENDDNALIQKDDAALAATIVPTAAAYVSFLQSTPEEEEDAREGHPEDRGFAAASERVGGAAGRRGVGGRPAAQWPADGYTNTQNIGQQPMEINCEPPAVCDKGLDGGDQQEAAPRYPEMAFHAAQEDVGQRVPKSMSFQESLAALSPNETGLTGVMDHIQLDRVPDPDILAGRERAHQSTVVKIFLSYVQVLALLQNVQLEIPGVIDVYYRINNQAISYPGWPLVSGLFMTGKLTFMNNISLTQDMTSFFLADFKARYGWWESVIMLRKLFVAVIVTLVDDAASSGVQLLLVICVLVLSVGIHLMAMPYKHAYTNNLELLSLCVLLATLYFSMYFSFSDSVAYNGRVLISILILVINAIMVLICFYYIIQAYSYTALEKAGLSHLDKEERHKLTAAEMRTLLSDPPETSHPPTLQSSVSVRAGQVRTSTAGAANPRHSAILEESMSVQSLQGRTSAAAVAYQRNRSTLQGSASLRDRQPAPSGVIGLKSSLSVRDGQAPPAVTGLKSSLSVRNVSGAPAVLTSRSSAATSAAAVVASPRNLAGGPASLMAVRSARGASSIATGHMNAVSPTDSSKGVDGAISADDPQAERCSAATIKQRATSSPGTDPATVIATPHQQQGRSGSPVKTSGGREFMGIRDRRISPDTSNGGFQRPPITLLPVTADPHVDFLDLPPPPVENLFLPPPPIMQMELDITSVADGQTTLSAAQPPAAAAAPAARSSGPLRTQSQWLSLASGQIDFNGEPAPPPPSPHAGTPAPER</sequence>
<dbReference type="PANTHER" id="PTHR11319">
    <property type="entry name" value="G PROTEIN-COUPLED RECEPTOR-RELATED"/>
    <property type="match status" value="1"/>
</dbReference>
<feature type="transmembrane region" description="Helical" evidence="2">
    <location>
        <begin position="608"/>
        <end position="630"/>
    </location>
</feature>
<feature type="compositionally biased region" description="Low complexity" evidence="1">
    <location>
        <begin position="967"/>
        <end position="979"/>
    </location>
</feature>
<feature type="compositionally biased region" description="Polar residues" evidence="1">
    <location>
        <begin position="876"/>
        <end position="888"/>
    </location>
</feature>
<evidence type="ECO:0000256" key="1">
    <source>
        <dbReference type="SAM" id="MobiDB-lite"/>
    </source>
</evidence>
<feature type="region of interest" description="Disordered" evidence="1">
    <location>
        <begin position="860"/>
        <end position="893"/>
    </location>
</feature>
<protein>
    <recommendedName>
        <fullName evidence="5">TRP C-terminal domain-containing protein</fullName>
    </recommendedName>
</protein>
<keyword evidence="2" id="KW-0472">Membrane</keyword>
<feature type="region of interest" description="Disordered" evidence="1">
    <location>
        <begin position="966"/>
        <end position="1021"/>
    </location>
</feature>
<evidence type="ECO:0000256" key="2">
    <source>
        <dbReference type="SAM" id="Phobius"/>
    </source>
</evidence>
<feature type="region of interest" description="Disordered" evidence="1">
    <location>
        <begin position="316"/>
        <end position="349"/>
    </location>
</feature>
<dbReference type="AlphaFoldDB" id="A0A9W6BX91"/>
<evidence type="ECO:0008006" key="5">
    <source>
        <dbReference type="Google" id="ProtNLM"/>
    </source>
</evidence>
<feature type="region of interest" description="Disordered" evidence="1">
    <location>
        <begin position="825"/>
        <end position="844"/>
    </location>
</feature>
<dbReference type="Proteomes" id="UP001165080">
    <property type="component" value="Unassembled WGS sequence"/>
</dbReference>
<organism evidence="3 4">
    <name type="scientific">Pleodorina starrii</name>
    <dbReference type="NCBI Taxonomy" id="330485"/>
    <lineage>
        <taxon>Eukaryota</taxon>
        <taxon>Viridiplantae</taxon>
        <taxon>Chlorophyta</taxon>
        <taxon>core chlorophytes</taxon>
        <taxon>Chlorophyceae</taxon>
        <taxon>CS clade</taxon>
        <taxon>Chlamydomonadales</taxon>
        <taxon>Volvocaceae</taxon>
        <taxon>Pleodorina</taxon>
    </lineage>
</organism>
<keyword evidence="2" id="KW-1133">Transmembrane helix</keyword>